<evidence type="ECO:0000313" key="2">
    <source>
        <dbReference type="WBParaSite" id="RSKR_0000662450.1"/>
    </source>
</evidence>
<proteinExistence type="predicted"/>
<dbReference type="Proteomes" id="UP000095286">
    <property type="component" value="Unplaced"/>
</dbReference>
<dbReference type="WBParaSite" id="RSKR_0000662450.1">
    <property type="protein sequence ID" value="RSKR_0000662450.1"/>
    <property type="gene ID" value="RSKR_0000662450"/>
</dbReference>
<sequence>MMMVILFVSIVLVSGNFTYPHDKGSTAKADHASTLIPPTSTAQVAPALPPPVNTRTSLHLIVPEISQITNCGTEYCIQNDNASFLKPIPIHLFTGQVLWKQME</sequence>
<accession>A0AC35U1P4</accession>
<organism evidence="1 2">
    <name type="scientific">Rhabditophanes sp. KR3021</name>
    <dbReference type="NCBI Taxonomy" id="114890"/>
    <lineage>
        <taxon>Eukaryota</taxon>
        <taxon>Metazoa</taxon>
        <taxon>Ecdysozoa</taxon>
        <taxon>Nematoda</taxon>
        <taxon>Chromadorea</taxon>
        <taxon>Rhabditida</taxon>
        <taxon>Tylenchina</taxon>
        <taxon>Panagrolaimomorpha</taxon>
        <taxon>Strongyloidoidea</taxon>
        <taxon>Alloionematidae</taxon>
        <taxon>Rhabditophanes</taxon>
    </lineage>
</organism>
<name>A0AC35U1P4_9BILA</name>
<evidence type="ECO:0000313" key="1">
    <source>
        <dbReference type="Proteomes" id="UP000095286"/>
    </source>
</evidence>
<reference evidence="2" key="1">
    <citation type="submission" date="2016-11" db="UniProtKB">
        <authorList>
            <consortium name="WormBaseParasite"/>
        </authorList>
    </citation>
    <scope>IDENTIFICATION</scope>
    <source>
        <strain evidence="2">KR3021</strain>
    </source>
</reference>
<protein>
    <submittedName>
        <fullName evidence="2">Secreted protein</fullName>
    </submittedName>
</protein>